<proteinExistence type="predicted"/>
<keyword evidence="3 6" id="KW-0812">Transmembrane</keyword>
<feature type="transmembrane region" description="Helical" evidence="6">
    <location>
        <begin position="6"/>
        <end position="27"/>
    </location>
</feature>
<dbReference type="Pfam" id="PF01810">
    <property type="entry name" value="LysE"/>
    <property type="match status" value="1"/>
</dbReference>
<evidence type="ECO:0000256" key="5">
    <source>
        <dbReference type="ARBA" id="ARBA00023136"/>
    </source>
</evidence>
<keyword evidence="8" id="KW-1185">Reference proteome</keyword>
<dbReference type="OrthoDB" id="679767at2"/>
<organism evidence="7 8">
    <name type="scientific">Kriegella aquimaris</name>
    <dbReference type="NCBI Taxonomy" id="192904"/>
    <lineage>
        <taxon>Bacteria</taxon>
        <taxon>Pseudomonadati</taxon>
        <taxon>Bacteroidota</taxon>
        <taxon>Flavobacteriia</taxon>
        <taxon>Flavobacteriales</taxon>
        <taxon>Flavobacteriaceae</taxon>
        <taxon>Kriegella</taxon>
    </lineage>
</organism>
<evidence type="ECO:0000256" key="1">
    <source>
        <dbReference type="ARBA" id="ARBA00004651"/>
    </source>
</evidence>
<dbReference type="EMBL" id="FNGV01000021">
    <property type="protein sequence ID" value="SDN04593.1"/>
    <property type="molecule type" value="Genomic_DNA"/>
</dbReference>
<dbReference type="GO" id="GO:0015171">
    <property type="term" value="F:amino acid transmembrane transporter activity"/>
    <property type="evidence" value="ECO:0007669"/>
    <property type="project" value="TreeGrafter"/>
</dbReference>
<dbReference type="Proteomes" id="UP000199440">
    <property type="component" value="Unassembled WGS sequence"/>
</dbReference>
<keyword evidence="2" id="KW-1003">Cell membrane</keyword>
<name>A0A1G9Y849_9FLAO</name>
<dbReference type="STRING" id="192904.SAMN04488514_1215"/>
<gene>
    <name evidence="7" type="ORF">SAMN04488514_1215</name>
</gene>
<dbReference type="AlphaFoldDB" id="A0A1G9Y849"/>
<evidence type="ECO:0000256" key="2">
    <source>
        <dbReference type="ARBA" id="ARBA00022475"/>
    </source>
</evidence>
<protein>
    <submittedName>
        <fullName evidence="7">Threonine/homoserine/homoserine lactone efflux protein</fullName>
    </submittedName>
</protein>
<evidence type="ECO:0000313" key="7">
    <source>
        <dbReference type="EMBL" id="SDN04593.1"/>
    </source>
</evidence>
<reference evidence="7 8" key="1">
    <citation type="submission" date="2016-10" db="EMBL/GenBank/DDBJ databases">
        <authorList>
            <person name="de Groot N.N."/>
        </authorList>
    </citation>
    <scope>NUCLEOTIDE SEQUENCE [LARGE SCALE GENOMIC DNA]</scope>
    <source>
        <strain evidence="7 8">DSM 19886</strain>
    </source>
</reference>
<evidence type="ECO:0000256" key="3">
    <source>
        <dbReference type="ARBA" id="ARBA00022692"/>
    </source>
</evidence>
<evidence type="ECO:0000313" key="8">
    <source>
        <dbReference type="Proteomes" id="UP000199440"/>
    </source>
</evidence>
<feature type="transmembrane region" description="Helical" evidence="6">
    <location>
        <begin position="191"/>
        <end position="208"/>
    </location>
</feature>
<keyword evidence="5 6" id="KW-0472">Membrane</keyword>
<dbReference type="PANTHER" id="PTHR30086">
    <property type="entry name" value="ARGININE EXPORTER PROTEIN ARGO"/>
    <property type="match status" value="1"/>
</dbReference>
<feature type="transmembrane region" description="Helical" evidence="6">
    <location>
        <begin position="71"/>
        <end position="90"/>
    </location>
</feature>
<dbReference type="GO" id="GO:0005886">
    <property type="term" value="C:plasma membrane"/>
    <property type="evidence" value="ECO:0007669"/>
    <property type="project" value="UniProtKB-SubCell"/>
</dbReference>
<sequence>MWEDVQAAIPLGFFLSFMIGPVFFVLLETSAIKGFRAAIVFDLGVVLADILFIILAYFSSFQLLENLSNQPGLYVFGGFILLIYGVITFFKKETKKVTKKEDAGLTSSKGYVGLLMKGFLLNFINIGVLVFWLGVIIVVGPSLNNDSNRITIFFSAMIGAYVVTDIFKILLAKRLKKKLTKTRIRLIKKSLGIILVICGIVLIVKGFLPKDQFNIEKGIQHIEHMGE</sequence>
<feature type="transmembrane region" description="Helical" evidence="6">
    <location>
        <begin position="152"/>
        <end position="171"/>
    </location>
</feature>
<evidence type="ECO:0000256" key="4">
    <source>
        <dbReference type="ARBA" id="ARBA00022989"/>
    </source>
</evidence>
<evidence type="ECO:0000256" key="6">
    <source>
        <dbReference type="SAM" id="Phobius"/>
    </source>
</evidence>
<feature type="transmembrane region" description="Helical" evidence="6">
    <location>
        <begin position="39"/>
        <end position="59"/>
    </location>
</feature>
<comment type="subcellular location">
    <subcellularLocation>
        <location evidence="1">Cell membrane</location>
        <topology evidence="1">Multi-pass membrane protein</topology>
    </subcellularLocation>
</comment>
<dbReference type="InterPro" id="IPR001123">
    <property type="entry name" value="LeuE-type"/>
</dbReference>
<dbReference type="PANTHER" id="PTHR30086:SF20">
    <property type="entry name" value="ARGININE EXPORTER PROTEIN ARGO-RELATED"/>
    <property type="match status" value="1"/>
</dbReference>
<feature type="transmembrane region" description="Helical" evidence="6">
    <location>
        <begin position="119"/>
        <end position="140"/>
    </location>
</feature>
<keyword evidence="4 6" id="KW-1133">Transmembrane helix</keyword>
<accession>A0A1G9Y849</accession>
<dbReference type="RefSeq" id="WP_089895525.1">
    <property type="nucleotide sequence ID" value="NZ_FNGV01000021.1"/>
</dbReference>